<evidence type="ECO:0000256" key="1">
    <source>
        <dbReference type="SAM" id="MobiDB-lite"/>
    </source>
</evidence>
<feature type="region of interest" description="Disordered" evidence="1">
    <location>
        <begin position="90"/>
        <end position="120"/>
    </location>
</feature>
<evidence type="ECO:0000313" key="2">
    <source>
        <dbReference type="EMBL" id="KAK9090651.1"/>
    </source>
</evidence>
<proteinExistence type="predicted"/>
<dbReference type="EMBL" id="JBBNAE010000010">
    <property type="protein sequence ID" value="KAK9090651.1"/>
    <property type="molecule type" value="Genomic_DNA"/>
</dbReference>
<sequence length="120" mass="13326">MLSVRPARYEKKECPRKPVTTTTPPPAPEPELQSDETASLGKERLLECSHCREAGEHHFKCPPIFMPPILAETLRVKALAWIISRQCDEGSDGITESTNGTVGARWPGNEHEHHRVCSGT</sequence>
<name>A0AAP0ECB6_9MAGN</name>
<keyword evidence="3" id="KW-1185">Reference proteome</keyword>
<dbReference type="AlphaFoldDB" id="A0AAP0ECB6"/>
<evidence type="ECO:0000313" key="3">
    <source>
        <dbReference type="Proteomes" id="UP001417504"/>
    </source>
</evidence>
<gene>
    <name evidence="2" type="ORF">Sjap_023828</name>
</gene>
<protein>
    <submittedName>
        <fullName evidence="2">Uncharacterized protein</fullName>
    </submittedName>
</protein>
<reference evidence="2 3" key="1">
    <citation type="submission" date="2024-01" db="EMBL/GenBank/DDBJ databases">
        <title>Genome assemblies of Stephania.</title>
        <authorList>
            <person name="Yang L."/>
        </authorList>
    </citation>
    <scope>NUCLEOTIDE SEQUENCE [LARGE SCALE GENOMIC DNA]</scope>
    <source>
        <strain evidence="2">QJT</strain>
        <tissue evidence="2">Leaf</tissue>
    </source>
</reference>
<dbReference type="Proteomes" id="UP001417504">
    <property type="component" value="Unassembled WGS sequence"/>
</dbReference>
<comment type="caution">
    <text evidence="2">The sequence shown here is derived from an EMBL/GenBank/DDBJ whole genome shotgun (WGS) entry which is preliminary data.</text>
</comment>
<feature type="compositionally biased region" description="Basic and acidic residues" evidence="1">
    <location>
        <begin position="7"/>
        <end position="16"/>
    </location>
</feature>
<organism evidence="2 3">
    <name type="scientific">Stephania japonica</name>
    <dbReference type="NCBI Taxonomy" id="461633"/>
    <lineage>
        <taxon>Eukaryota</taxon>
        <taxon>Viridiplantae</taxon>
        <taxon>Streptophyta</taxon>
        <taxon>Embryophyta</taxon>
        <taxon>Tracheophyta</taxon>
        <taxon>Spermatophyta</taxon>
        <taxon>Magnoliopsida</taxon>
        <taxon>Ranunculales</taxon>
        <taxon>Menispermaceae</taxon>
        <taxon>Menispermoideae</taxon>
        <taxon>Cissampelideae</taxon>
        <taxon>Stephania</taxon>
    </lineage>
</organism>
<feature type="compositionally biased region" description="Basic and acidic residues" evidence="1">
    <location>
        <begin position="108"/>
        <end position="120"/>
    </location>
</feature>
<accession>A0AAP0ECB6</accession>
<feature type="region of interest" description="Disordered" evidence="1">
    <location>
        <begin position="1"/>
        <end position="39"/>
    </location>
</feature>